<dbReference type="EMBL" id="BPQQ01000099">
    <property type="protein sequence ID" value="GJE04027.1"/>
    <property type="molecule type" value="Genomic_DNA"/>
</dbReference>
<keyword evidence="3" id="KW-1185">Reference proteome</keyword>
<evidence type="ECO:0000313" key="2">
    <source>
        <dbReference type="EMBL" id="GJE04027.1"/>
    </source>
</evidence>
<evidence type="ECO:0000313" key="3">
    <source>
        <dbReference type="Proteomes" id="UP001055153"/>
    </source>
</evidence>
<dbReference type="Proteomes" id="UP001055153">
    <property type="component" value="Unassembled WGS sequence"/>
</dbReference>
<protein>
    <recommendedName>
        <fullName evidence="4">CopG-like ribbon-helix-helix domain-containing protein</fullName>
    </recommendedName>
</protein>
<sequence length="80" mass="8850">MSVTATMTMGAHVPPKLDTASETERLQLLAPKSLMHRINDWRRQQPDLPNLSEAVRRLVEAGLDAADREGGGRVESDRKA</sequence>
<accession>A0ABQ4SLL5</accession>
<name>A0ABQ4SLL5_9HYPH</name>
<feature type="region of interest" description="Disordered" evidence="1">
    <location>
        <begin position="1"/>
        <end position="22"/>
    </location>
</feature>
<reference evidence="2" key="2">
    <citation type="submission" date="2021-08" db="EMBL/GenBank/DDBJ databases">
        <authorList>
            <person name="Tani A."/>
            <person name="Ola A."/>
            <person name="Ogura Y."/>
            <person name="Katsura K."/>
            <person name="Hayashi T."/>
        </authorList>
    </citation>
    <scope>NUCLEOTIDE SEQUENCE</scope>
    <source>
        <strain evidence="2">DSM 17168</strain>
    </source>
</reference>
<comment type="caution">
    <text evidence="2">The sequence shown here is derived from an EMBL/GenBank/DDBJ whole genome shotgun (WGS) entry which is preliminary data.</text>
</comment>
<reference evidence="2" key="1">
    <citation type="journal article" date="2021" name="Front. Microbiol.">
        <title>Comprehensive Comparative Genomics and Phenotyping of Methylobacterium Species.</title>
        <authorList>
            <person name="Alessa O."/>
            <person name="Ogura Y."/>
            <person name="Fujitani Y."/>
            <person name="Takami H."/>
            <person name="Hayashi T."/>
            <person name="Sahin N."/>
            <person name="Tani A."/>
        </authorList>
    </citation>
    <scope>NUCLEOTIDE SEQUENCE</scope>
    <source>
        <strain evidence="2">DSM 17168</strain>
    </source>
</reference>
<proteinExistence type="predicted"/>
<gene>
    <name evidence="2" type="ORF">GMJLKIPL_5987</name>
</gene>
<dbReference type="RefSeq" id="WP_238241399.1">
    <property type="nucleotide sequence ID" value="NZ_BPQQ01000099.1"/>
</dbReference>
<evidence type="ECO:0000256" key="1">
    <source>
        <dbReference type="SAM" id="MobiDB-lite"/>
    </source>
</evidence>
<evidence type="ECO:0008006" key="4">
    <source>
        <dbReference type="Google" id="ProtNLM"/>
    </source>
</evidence>
<organism evidence="2 3">
    <name type="scientific">Methylobacterium isbiliense</name>
    <dbReference type="NCBI Taxonomy" id="315478"/>
    <lineage>
        <taxon>Bacteria</taxon>
        <taxon>Pseudomonadati</taxon>
        <taxon>Pseudomonadota</taxon>
        <taxon>Alphaproteobacteria</taxon>
        <taxon>Hyphomicrobiales</taxon>
        <taxon>Methylobacteriaceae</taxon>
        <taxon>Methylobacterium</taxon>
    </lineage>
</organism>